<name>A0A7R8WJ20_9CRUS</name>
<feature type="non-terminal residue" evidence="1">
    <location>
        <position position="1"/>
    </location>
</feature>
<gene>
    <name evidence="1" type="ORF">CTOB1V02_LOCUS9283</name>
</gene>
<dbReference type="AlphaFoldDB" id="A0A7R8WJ20"/>
<organism evidence="1">
    <name type="scientific">Cyprideis torosa</name>
    <dbReference type="NCBI Taxonomy" id="163714"/>
    <lineage>
        <taxon>Eukaryota</taxon>
        <taxon>Metazoa</taxon>
        <taxon>Ecdysozoa</taxon>
        <taxon>Arthropoda</taxon>
        <taxon>Crustacea</taxon>
        <taxon>Oligostraca</taxon>
        <taxon>Ostracoda</taxon>
        <taxon>Podocopa</taxon>
        <taxon>Podocopida</taxon>
        <taxon>Cytherocopina</taxon>
        <taxon>Cytheroidea</taxon>
        <taxon>Cytherideidae</taxon>
        <taxon>Cyprideis</taxon>
    </lineage>
</organism>
<evidence type="ECO:0000313" key="1">
    <source>
        <dbReference type="EMBL" id="CAD7231436.1"/>
    </source>
</evidence>
<accession>A0A7R8WJ20</accession>
<proteinExistence type="predicted"/>
<sequence length="217" mass="23947">TTSAREPPIGLKIHQALSFAASTGRERYVDPKDVKNEAFRLLHSLAPRIHFGILKNFRPINPFKVLRVRGTDASGTRVTKYTTRIGALFGLLQQYFGTLTQGPVNLPYSYQPNPQVSVTSQILENEFCTGETGIICNVDVSLGIGGLGPDIPGAGSFPLERQQEVNPACKSSQSLQRLLQWMPRSSSPVERFAVQELQRFTKFLDTIPQTCGLEDGL</sequence>
<feature type="non-terminal residue" evidence="1">
    <location>
        <position position="217"/>
    </location>
</feature>
<reference evidence="1" key="1">
    <citation type="submission" date="2020-11" db="EMBL/GenBank/DDBJ databases">
        <authorList>
            <person name="Tran Van P."/>
        </authorList>
    </citation>
    <scope>NUCLEOTIDE SEQUENCE</scope>
</reference>
<dbReference type="EMBL" id="OB663514">
    <property type="protein sequence ID" value="CAD7231436.1"/>
    <property type="molecule type" value="Genomic_DNA"/>
</dbReference>
<protein>
    <submittedName>
        <fullName evidence="1">Uncharacterized protein</fullName>
    </submittedName>
</protein>